<keyword evidence="4 9" id="KW-0460">Magnesium</keyword>
<dbReference type="Gene3D" id="1.20.58.340">
    <property type="entry name" value="Magnesium transport protein CorA, transmembrane region"/>
    <property type="match status" value="1"/>
</dbReference>
<dbReference type="PANTHER" id="PTHR13890:SF0">
    <property type="entry name" value="MAGNESIUM TRANSPORTER MRS2 HOMOLOG, MITOCHONDRIAL"/>
    <property type="match status" value="1"/>
</dbReference>
<evidence type="ECO:0000256" key="5">
    <source>
        <dbReference type="ARBA" id="ARBA00022946"/>
    </source>
</evidence>
<accession>A0AAV9IUP5</accession>
<dbReference type="Pfam" id="PF22099">
    <property type="entry name" value="MRS2-like"/>
    <property type="match status" value="1"/>
</dbReference>
<comment type="caution">
    <text evidence="11">The sequence shown here is derived from an EMBL/GenBank/DDBJ whole genome shotgun (WGS) entry which is preliminary data.</text>
</comment>
<comment type="similarity">
    <text evidence="9">Belongs to the CorA metal ion transporter (MIT) (TC 1.A.35) family.</text>
</comment>
<name>A0AAV9IUP5_CYACA</name>
<evidence type="ECO:0000256" key="4">
    <source>
        <dbReference type="ARBA" id="ARBA00022842"/>
    </source>
</evidence>
<sequence length="546" mass="61298">MAAEDFSGRGRQSTAPRDAPPPPPAPLRWLWPWKLPSRQPSEAPPATGTAKKWSFPIRPGSDHRRQRSEADIRLDEEALRRSGLNFAAAVAQEYREAIVKNELEAFAGPCARHGLRTTILECLEFDTFGKQRVRRFTRQELLEELRHGPQEITEQLSPRHRLAEDGAYAGESGGNVVTSVGAAAPDSAVSILPQALDLDVSHGMHRVNAPAAADNDAAAVEAGAVQKKPLTKYERVQYRDIRLVDPAFSSEQVLVVRDNAILVVLDNHMRAIIQATRLFLFDHRSARAVRAAQVVSTRLQSVTIDEYAPFEFVVLESLLIAVYADMEETLSHIEPLVQRDLQELSRVVNTRRIERLRLDVRRLALLASRSRGVMELLDQVLDEDEDMSQMYLTEKRYQPELPRHPLDHEHVEILLESYFQMFQSLVRRVELLDHTVDDTQSVVEIKLDTVQNRLLSFTVVQHVLTALFFGLVMVADVFGMNLNCPWYNITDTVAPWVGTVVGSVALGAVALVACLYWLSRRGMLFGIFAYNQSCLGDVSREALAGQ</sequence>
<dbReference type="Proteomes" id="UP001301350">
    <property type="component" value="Unassembled WGS sequence"/>
</dbReference>
<organism evidence="11 12">
    <name type="scientific">Cyanidium caldarium</name>
    <name type="common">Red alga</name>
    <dbReference type="NCBI Taxonomy" id="2771"/>
    <lineage>
        <taxon>Eukaryota</taxon>
        <taxon>Rhodophyta</taxon>
        <taxon>Bangiophyceae</taxon>
        <taxon>Cyanidiales</taxon>
        <taxon>Cyanidiaceae</taxon>
        <taxon>Cyanidium</taxon>
    </lineage>
</organism>
<dbReference type="GO" id="GO:0005743">
    <property type="term" value="C:mitochondrial inner membrane"/>
    <property type="evidence" value="ECO:0007669"/>
    <property type="project" value="UniProtKB-SubCell"/>
</dbReference>
<evidence type="ECO:0000313" key="12">
    <source>
        <dbReference type="Proteomes" id="UP001301350"/>
    </source>
</evidence>
<evidence type="ECO:0000256" key="2">
    <source>
        <dbReference type="ARBA" id="ARBA00022448"/>
    </source>
</evidence>
<reference evidence="11 12" key="1">
    <citation type="submission" date="2022-07" db="EMBL/GenBank/DDBJ databases">
        <title>Genome-wide signatures of adaptation to extreme environments.</title>
        <authorList>
            <person name="Cho C.H."/>
            <person name="Yoon H.S."/>
        </authorList>
    </citation>
    <scope>NUCLEOTIDE SEQUENCE [LARGE SCALE GENOMIC DNA]</scope>
    <source>
        <strain evidence="11 12">DBV 063 E5</strain>
    </source>
</reference>
<evidence type="ECO:0000256" key="10">
    <source>
        <dbReference type="SAM" id="MobiDB-lite"/>
    </source>
</evidence>
<keyword evidence="5" id="KW-0809">Transit peptide</keyword>
<protein>
    <recommendedName>
        <fullName evidence="9">Magnesium transporter</fullName>
    </recommendedName>
</protein>
<evidence type="ECO:0000256" key="1">
    <source>
        <dbReference type="ARBA" id="ARBA00004141"/>
    </source>
</evidence>
<dbReference type="AlphaFoldDB" id="A0AAV9IUP5"/>
<feature type="transmembrane region" description="Helical" evidence="9">
    <location>
        <begin position="454"/>
        <end position="475"/>
    </location>
</feature>
<gene>
    <name evidence="11" type="ORF">CDCA_CDCA07G2082</name>
</gene>
<feature type="region of interest" description="Disordered" evidence="10">
    <location>
        <begin position="1"/>
        <end position="69"/>
    </location>
</feature>
<keyword evidence="9" id="KW-0496">Mitochondrion</keyword>
<keyword evidence="12" id="KW-1185">Reference proteome</keyword>
<dbReference type="InterPro" id="IPR039204">
    <property type="entry name" value="MRS2-like"/>
</dbReference>
<feature type="compositionally biased region" description="Low complexity" evidence="10">
    <location>
        <begin position="27"/>
        <end position="38"/>
    </location>
</feature>
<evidence type="ECO:0000313" key="11">
    <source>
        <dbReference type="EMBL" id="KAK4536057.1"/>
    </source>
</evidence>
<dbReference type="CDD" id="cd12823">
    <property type="entry name" value="Mrs2_Mfm1p-like"/>
    <property type="match status" value="1"/>
</dbReference>
<dbReference type="Gene3D" id="2.40.128.330">
    <property type="match status" value="1"/>
</dbReference>
<keyword evidence="7 9" id="KW-0406">Ion transport</keyword>
<evidence type="ECO:0000256" key="3">
    <source>
        <dbReference type="ARBA" id="ARBA00022692"/>
    </source>
</evidence>
<keyword evidence="3 9" id="KW-0812">Transmembrane</keyword>
<evidence type="ECO:0000256" key="8">
    <source>
        <dbReference type="ARBA" id="ARBA00023136"/>
    </source>
</evidence>
<keyword evidence="6 9" id="KW-1133">Transmembrane helix</keyword>
<evidence type="ECO:0000256" key="9">
    <source>
        <dbReference type="RuleBase" id="RU366042"/>
    </source>
</evidence>
<proteinExistence type="inferred from homology"/>
<keyword evidence="8 9" id="KW-0472">Membrane</keyword>
<dbReference type="GO" id="GO:0015095">
    <property type="term" value="F:magnesium ion transmembrane transporter activity"/>
    <property type="evidence" value="ECO:0007669"/>
    <property type="project" value="TreeGrafter"/>
</dbReference>
<feature type="transmembrane region" description="Helical" evidence="9">
    <location>
        <begin position="495"/>
        <end position="518"/>
    </location>
</feature>
<keyword evidence="2 9" id="KW-0813">Transport</keyword>
<evidence type="ECO:0000256" key="6">
    <source>
        <dbReference type="ARBA" id="ARBA00022989"/>
    </source>
</evidence>
<dbReference type="PANTHER" id="PTHR13890">
    <property type="entry name" value="RNA SPLICING PROTEIN MRS2, MITOCHONDRIAL"/>
    <property type="match status" value="1"/>
</dbReference>
<comment type="subcellular location">
    <subcellularLocation>
        <location evidence="1">Membrane</location>
        <topology evidence="1">Multi-pass membrane protein</topology>
    </subcellularLocation>
    <subcellularLocation>
        <location evidence="9">Mitochondrion inner membrane</location>
        <topology evidence="9">Multi-pass membrane protein</topology>
    </subcellularLocation>
</comment>
<keyword evidence="9" id="KW-0999">Mitochondrion inner membrane</keyword>
<dbReference type="EMBL" id="JANCYW010000007">
    <property type="protein sequence ID" value="KAK4536057.1"/>
    <property type="molecule type" value="Genomic_DNA"/>
</dbReference>
<evidence type="ECO:0000256" key="7">
    <source>
        <dbReference type="ARBA" id="ARBA00023065"/>
    </source>
</evidence>
<feature type="compositionally biased region" description="Basic and acidic residues" evidence="10">
    <location>
        <begin position="60"/>
        <end position="69"/>
    </location>
</feature>